<reference evidence="1" key="1">
    <citation type="journal article" date="2014" name="Front. Microbiol.">
        <title>High frequency of phylogenetically diverse reductive dehalogenase-homologous genes in deep subseafloor sedimentary metagenomes.</title>
        <authorList>
            <person name="Kawai M."/>
            <person name="Futagami T."/>
            <person name="Toyoda A."/>
            <person name="Takaki Y."/>
            <person name="Nishi S."/>
            <person name="Hori S."/>
            <person name="Arai W."/>
            <person name="Tsubouchi T."/>
            <person name="Morono Y."/>
            <person name="Uchiyama I."/>
            <person name="Ito T."/>
            <person name="Fujiyama A."/>
            <person name="Inagaki F."/>
            <person name="Takami H."/>
        </authorList>
    </citation>
    <scope>NUCLEOTIDE SEQUENCE</scope>
    <source>
        <strain evidence="1">Expedition CK06-06</strain>
    </source>
</reference>
<name>X0Z240_9ZZZZ</name>
<dbReference type="EMBL" id="BART01007169">
    <property type="protein sequence ID" value="GAG54558.1"/>
    <property type="molecule type" value="Genomic_DNA"/>
</dbReference>
<dbReference type="Gene3D" id="2.40.37.10">
    <property type="entry name" value="Lyase, Ornithine Decarboxylase, Chain A, domain 1"/>
    <property type="match status" value="1"/>
</dbReference>
<dbReference type="GO" id="GO:0003824">
    <property type="term" value="F:catalytic activity"/>
    <property type="evidence" value="ECO:0007669"/>
    <property type="project" value="InterPro"/>
</dbReference>
<organism evidence="1">
    <name type="scientific">marine sediment metagenome</name>
    <dbReference type="NCBI Taxonomy" id="412755"/>
    <lineage>
        <taxon>unclassified sequences</taxon>
        <taxon>metagenomes</taxon>
        <taxon>ecological metagenomes</taxon>
    </lineage>
</organism>
<gene>
    <name evidence="1" type="ORF">S01H4_16351</name>
</gene>
<dbReference type="Gene3D" id="3.20.20.10">
    <property type="entry name" value="Alanine racemase"/>
    <property type="match status" value="1"/>
</dbReference>
<proteinExistence type="predicted"/>
<dbReference type="InterPro" id="IPR009006">
    <property type="entry name" value="Ala_racemase/Decarboxylase_C"/>
</dbReference>
<dbReference type="AlphaFoldDB" id="X0Z240"/>
<protein>
    <submittedName>
        <fullName evidence="1">Uncharacterized protein</fullName>
    </submittedName>
</protein>
<evidence type="ECO:0000313" key="1">
    <source>
        <dbReference type="EMBL" id="GAG54558.1"/>
    </source>
</evidence>
<dbReference type="InterPro" id="IPR029066">
    <property type="entry name" value="PLP-binding_barrel"/>
</dbReference>
<accession>X0Z240</accession>
<comment type="caution">
    <text evidence="1">The sequence shown here is derived from an EMBL/GenBank/DDBJ whole genome shotgun (WGS) entry which is preliminary data.</text>
</comment>
<sequence>MDYSDWLSMKALEYRDNALYFEGKNTLEISKEYGTPIYVISEKTIRERYKNLKILVNLFN</sequence>